<organism evidence="1 2">
    <name type="scientific">Agromyces terreus</name>
    <dbReference type="NCBI Taxonomy" id="424795"/>
    <lineage>
        <taxon>Bacteria</taxon>
        <taxon>Bacillati</taxon>
        <taxon>Actinomycetota</taxon>
        <taxon>Actinomycetes</taxon>
        <taxon>Micrococcales</taxon>
        <taxon>Microbacteriaceae</taxon>
        <taxon>Agromyces</taxon>
    </lineage>
</organism>
<gene>
    <name evidence="1" type="ORF">BJ978_001552</name>
</gene>
<keyword evidence="2" id="KW-1185">Reference proteome</keyword>
<dbReference type="EMBL" id="JAMZDY010000001">
    <property type="protein sequence ID" value="MCP2370876.1"/>
    <property type="molecule type" value="Genomic_DNA"/>
</dbReference>
<evidence type="ECO:0000313" key="1">
    <source>
        <dbReference type="EMBL" id="MCP2370876.1"/>
    </source>
</evidence>
<reference evidence="1" key="1">
    <citation type="submission" date="2022-06" db="EMBL/GenBank/DDBJ databases">
        <title>Sequencing the genomes of 1000 actinobacteria strains.</title>
        <authorList>
            <person name="Klenk H.-P."/>
        </authorList>
    </citation>
    <scope>NUCLEOTIDE SEQUENCE</scope>
    <source>
        <strain evidence="1">DSM 22016</strain>
    </source>
</reference>
<name>A0A9X2H0D9_9MICO</name>
<proteinExistence type="predicted"/>
<comment type="caution">
    <text evidence="1">The sequence shown here is derived from an EMBL/GenBank/DDBJ whole genome shotgun (WGS) entry which is preliminary data.</text>
</comment>
<evidence type="ECO:0000313" key="2">
    <source>
        <dbReference type="Proteomes" id="UP001139722"/>
    </source>
</evidence>
<protein>
    <submittedName>
        <fullName evidence="1">Uncharacterized protein</fullName>
    </submittedName>
</protein>
<sequence>MAVEATPALVLPARFGVRSPKGGCGIRPTSRQD</sequence>
<accession>A0A9X2H0D9</accession>
<dbReference type="Proteomes" id="UP001139722">
    <property type="component" value="Unassembled WGS sequence"/>
</dbReference>
<dbReference type="AlphaFoldDB" id="A0A9X2H0D9"/>